<dbReference type="InterPro" id="IPR002901">
    <property type="entry name" value="MGlyc_endo_b_GlcNAc-like_dom"/>
</dbReference>
<dbReference type="InterPro" id="IPR013377">
    <property type="entry name" value="FlgJ"/>
</dbReference>
<keyword evidence="13" id="KW-1185">Reference proteome</keyword>
<evidence type="ECO:0000256" key="1">
    <source>
        <dbReference type="ARBA" id="ARBA00002954"/>
    </source>
</evidence>
<dbReference type="GO" id="GO:0042597">
    <property type="term" value="C:periplasmic space"/>
    <property type="evidence" value="ECO:0007669"/>
    <property type="project" value="UniProtKB-SubCell"/>
</dbReference>
<dbReference type="SMART" id="SM00047">
    <property type="entry name" value="LYZ2"/>
    <property type="match status" value="1"/>
</dbReference>
<dbReference type="PRINTS" id="PR01002">
    <property type="entry name" value="FLGFLGJ"/>
</dbReference>
<evidence type="ECO:0000256" key="10">
    <source>
        <dbReference type="ARBA" id="ARBA00030835"/>
    </source>
</evidence>
<keyword evidence="7 12" id="KW-0378">Hydrolase</keyword>
<comment type="caution">
    <text evidence="12">The sequence shown here is derived from an EMBL/GenBank/DDBJ whole genome shotgun (WGS) entry which is preliminary data.</text>
</comment>
<evidence type="ECO:0000313" key="13">
    <source>
        <dbReference type="Proteomes" id="UP000446658"/>
    </source>
</evidence>
<accession>A0A844GFV7</accession>
<dbReference type="Gene3D" id="2.10.70.40">
    <property type="entry name" value="peptidoglycan hydrolase"/>
    <property type="match status" value="1"/>
</dbReference>
<evidence type="ECO:0000256" key="6">
    <source>
        <dbReference type="ARBA" id="ARBA00022764"/>
    </source>
</evidence>
<reference evidence="12 13" key="1">
    <citation type="submission" date="2019-11" db="EMBL/GenBank/DDBJ databases">
        <title>Draft genome sequence of Paludibacterium sp. dN18-1.</title>
        <authorList>
            <person name="Im W.-T."/>
        </authorList>
    </citation>
    <scope>NUCLEOTIDE SEQUENCE [LARGE SCALE GENOMIC DNA]</scope>
    <source>
        <strain evidence="13">dN 18-1</strain>
    </source>
</reference>
<dbReference type="FunFam" id="2.10.70.40:FF:000001">
    <property type="entry name" value="Flagellar assembly peptidoglycan hydrolase FlgJ"/>
    <property type="match status" value="1"/>
</dbReference>
<dbReference type="Gene3D" id="1.10.530.10">
    <property type="match status" value="1"/>
</dbReference>
<dbReference type="Proteomes" id="UP000446658">
    <property type="component" value="Unassembled WGS sequence"/>
</dbReference>
<evidence type="ECO:0000256" key="2">
    <source>
        <dbReference type="ARBA" id="ARBA00004418"/>
    </source>
</evidence>
<evidence type="ECO:0000313" key="12">
    <source>
        <dbReference type="EMBL" id="MTD33787.1"/>
    </source>
</evidence>
<keyword evidence="8" id="KW-0326">Glycosidase</keyword>
<evidence type="ECO:0000256" key="4">
    <source>
        <dbReference type="ARBA" id="ARBA00007974"/>
    </source>
</evidence>
<organism evidence="12 13">
    <name type="scientific">Paludibacterium denitrificans</name>
    <dbReference type="NCBI Taxonomy" id="2675226"/>
    <lineage>
        <taxon>Bacteria</taxon>
        <taxon>Pseudomonadati</taxon>
        <taxon>Pseudomonadota</taxon>
        <taxon>Betaproteobacteria</taxon>
        <taxon>Neisseriales</taxon>
        <taxon>Chromobacteriaceae</taxon>
        <taxon>Paludibacterium</taxon>
    </lineage>
</organism>
<comment type="function">
    <text evidence="1">Flagellum-specific muramidase which hydrolyzes the peptidoglycan layer to assemble the rod structure in the periplasmic space.</text>
</comment>
<keyword evidence="6" id="KW-0574">Periplasm</keyword>
<keyword evidence="12" id="KW-0966">Cell projection</keyword>
<dbReference type="Pfam" id="PF10135">
    <property type="entry name" value="Rod-binding"/>
    <property type="match status" value="1"/>
</dbReference>
<keyword evidence="12" id="KW-0969">Cilium</keyword>
<evidence type="ECO:0000256" key="5">
    <source>
        <dbReference type="ARBA" id="ARBA00013433"/>
    </source>
</evidence>
<dbReference type="GO" id="GO:0071973">
    <property type="term" value="P:bacterial-type flagellum-dependent cell motility"/>
    <property type="evidence" value="ECO:0007669"/>
    <property type="project" value="TreeGrafter"/>
</dbReference>
<dbReference type="GO" id="GO:0004040">
    <property type="term" value="F:amidase activity"/>
    <property type="evidence" value="ECO:0007669"/>
    <property type="project" value="InterPro"/>
</dbReference>
<keyword evidence="12" id="KW-0282">Flagellum</keyword>
<evidence type="ECO:0000256" key="9">
    <source>
        <dbReference type="ARBA" id="ARBA00023316"/>
    </source>
</evidence>
<protein>
    <recommendedName>
        <fullName evidence="5">Peptidoglycan hydrolase FlgJ</fullName>
    </recommendedName>
    <alternativeName>
        <fullName evidence="10">Muramidase FlgJ</fullName>
    </alternativeName>
</protein>
<dbReference type="PANTHER" id="PTHR33308:SF9">
    <property type="entry name" value="PEPTIDOGLYCAN HYDROLASE FLGJ"/>
    <property type="match status" value="1"/>
</dbReference>
<dbReference type="PANTHER" id="PTHR33308">
    <property type="entry name" value="PEPTIDOGLYCAN HYDROLASE FLGJ"/>
    <property type="match status" value="1"/>
</dbReference>
<dbReference type="InterPro" id="IPR051056">
    <property type="entry name" value="Glycosyl_Hydrolase_73"/>
</dbReference>
<keyword evidence="9" id="KW-0961">Cell wall biogenesis/degradation</keyword>
<dbReference type="NCBIfam" id="TIGR02541">
    <property type="entry name" value="flagell_FlgJ"/>
    <property type="match status" value="1"/>
</dbReference>
<dbReference type="Pfam" id="PF01832">
    <property type="entry name" value="Glucosaminidase"/>
    <property type="match status" value="1"/>
</dbReference>
<evidence type="ECO:0000256" key="7">
    <source>
        <dbReference type="ARBA" id="ARBA00022801"/>
    </source>
</evidence>
<sequence length="324" mass="34745">MNIPFSNKYSSSDALANQLAIDPTQLSGLQRKADKDPKAAVREVAGQFEALLMGTLVKAMRETKLDGEEDSSDMDTYRSMLDQQMVQSLSKTGMGLGDVLYRQIAKSAHLDTTNDTKTEYLAPSPSLNTQSLPTRALKAYQQAQNATASAVVSDPAATAGAAVGTTSSTSGKSFAKVMLPHARNAANQLGVAPEFVVAHAALESGWGKRSIKNSDGSESHNLFGIKAGGDWQGATTNVLTTEYVNGTPQKRVEKFRSYGSYAEAFSDYANLLKDSPRYRNALNQGQNMYGFAQGLQTGGYATDPRYARKLVDVATSVLSQSVRS</sequence>
<dbReference type="GO" id="GO:0044780">
    <property type="term" value="P:bacterial-type flagellum assembly"/>
    <property type="evidence" value="ECO:0007669"/>
    <property type="project" value="InterPro"/>
</dbReference>
<comment type="similarity">
    <text evidence="3">In the N-terminal section; belongs to the FlgJ family.</text>
</comment>
<dbReference type="EMBL" id="WLYX01000001">
    <property type="protein sequence ID" value="MTD33787.1"/>
    <property type="molecule type" value="Genomic_DNA"/>
</dbReference>
<evidence type="ECO:0000256" key="3">
    <source>
        <dbReference type="ARBA" id="ARBA00006880"/>
    </source>
</evidence>
<proteinExistence type="inferred from homology"/>
<dbReference type="AlphaFoldDB" id="A0A844GFV7"/>
<dbReference type="InterPro" id="IPR019301">
    <property type="entry name" value="Flagellar_prot_FlgJ_N"/>
</dbReference>
<evidence type="ECO:0000256" key="8">
    <source>
        <dbReference type="ARBA" id="ARBA00023295"/>
    </source>
</evidence>
<dbReference type="GO" id="GO:0071555">
    <property type="term" value="P:cell wall organization"/>
    <property type="evidence" value="ECO:0007669"/>
    <property type="project" value="UniProtKB-KW"/>
</dbReference>
<comment type="similarity">
    <text evidence="4">In the C-terminal section; belongs to the glycosyl hydrolase 73 family.</text>
</comment>
<dbReference type="GO" id="GO:0016798">
    <property type="term" value="F:hydrolase activity, acting on glycosyl bonds"/>
    <property type="evidence" value="ECO:0007669"/>
    <property type="project" value="UniProtKB-KW"/>
</dbReference>
<name>A0A844GFV7_9NEIS</name>
<gene>
    <name evidence="12" type="primary">flgJ</name>
    <name evidence="12" type="ORF">GKE73_14300</name>
</gene>
<comment type="subcellular location">
    <subcellularLocation>
        <location evidence="2">Periplasm</location>
    </subcellularLocation>
</comment>
<feature type="domain" description="Mannosyl-glycoprotein endo-beta-N-acetylglucosamidase-like" evidence="11">
    <location>
        <begin position="164"/>
        <end position="319"/>
    </location>
</feature>
<dbReference type="RefSeq" id="WP_230370889.1">
    <property type="nucleotide sequence ID" value="NZ_WLYX01000001.1"/>
</dbReference>
<evidence type="ECO:0000259" key="11">
    <source>
        <dbReference type="SMART" id="SM00047"/>
    </source>
</evidence>